<organism evidence="1 2">
    <name type="scientific">Gossypium arboreum</name>
    <name type="common">Tree cotton</name>
    <name type="synonym">Gossypium nanking</name>
    <dbReference type="NCBI Taxonomy" id="29729"/>
    <lineage>
        <taxon>Eukaryota</taxon>
        <taxon>Viridiplantae</taxon>
        <taxon>Streptophyta</taxon>
        <taxon>Embryophyta</taxon>
        <taxon>Tracheophyta</taxon>
        <taxon>Spermatophyta</taxon>
        <taxon>Magnoliopsida</taxon>
        <taxon>eudicotyledons</taxon>
        <taxon>Gunneridae</taxon>
        <taxon>Pentapetalae</taxon>
        <taxon>rosids</taxon>
        <taxon>malvids</taxon>
        <taxon>Malvales</taxon>
        <taxon>Malvaceae</taxon>
        <taxon>Malvoideae</taxon>
        <taxon>Gossypium</taxon>
    </lineage>
</organism>
<dbReference type="EMBL" id="KN400475">
    <property type="protein sequence ID" value="KHG13906.1"/>
    <property type="molecule type" value="Genomic_DNA"/>
</dbReference>
<gene>
    <name evidence="1" type="ORF">F383_19646</name>
</gene>
<proteinExistence type="predicted"/>
<accession>A0A0B0NS48</accession>
<dbReference type="AlphaFoldDB" id="A0A0B0NS48"/>
<reference evidence="2" key="1">
    <citation type="submission" date="2014-09" db="EMBL/GenBank/DDBJ databases">
        <authorList>
            <person name="Mudge J."/>
            <person name="Ramaraj T."/>
            <person name="Lindquist I.E."/>
            <person name="Bharti A.K."/>
            <person name="Sundararajan A."/>
            <person name="Cameron C.T."/>
            <person name="Woodward J.E."/>
            <person name="May G.D."/>
            <person name="Brubaker C."/>
            <person name="Broadhvest J."/>
            <person name="Wilkins T.A."/>
        </authorList>
    </citation>
    <scope>NUCLEOTIDE SEQUENCE</scope>
    <source>
        <strain evidence="2">cv. AKA8401</strain>
    </source>
</reference>
<evidence type="ECO:0000313" key="1">
    <source>
        <dbReference type="EMBL" id="KHG13906.1"/>
    </source>
</evidence>
<evidence type="ECO:0000313" key="2">
    <source>
        <dbReference type="Proteomes" id="UP000032142"/>
    </source>
</evidence>
<sequence length="26" mass="2964">MTLIIELLLKFWILKAIRAFGELGSS</sequence>
<dbReference type="Proteomes" id="UP000032142">
    <property type="component" value="Unassembled WGS sequence"/>
</dbReference>
<protein>
    <submittedName>
        <fullName evidence="1">Uncharacterized protein</fullName>
    </submittedName>
</protein>
<keyword evidence="2" id="KW-1185">Reference proteome</keyword>
<name>A0A0B0NS48_GOSAR</name>